<protein>
    <recommendedName>
        <fullName evidence="3">DUF3830 family protein</fullName>
    </recommendedName>
</protein>
<gene>
    <name evidence="1" type="ORF">SAMN04488053_11529</name>
</gene>
<dbReference type="InterPro" id="IPR029000">
    <property type="entry name" value="Cyclophilin-like_dom_sf"/>
</dbReference>
<dbReference type="InterPro" id="IPR024532">
    <property type="entry name" value="DUF3830"/>
</dbReference>
<evidence type="ECO:0000313" key="1">
    <source>
        <dbReference type="EMBL" id="SDO48437.1"/>
    </source>
</evidence>
<dbReference type="RefSeq" id="WP_210184580.1">
    <property type="nucleotide sequence ID" value="NZ_FNIL01000015.1"/>
</dbReference>
<dbReference type="EMBL" id="FNIL01000015">
    <property type="protein sequence ID" value="SDO48437.1"/>
    <property type="molecule type" value="Genomic_DNA"/>
</dbReference>
<evidence type="ECO:0008006" key="3">
    <source>
        <dbReference type="Google" id="ProtNLM"/>
    </source>
</evidence>
<organism evidence="1 2">
    <name type="scientific">Alkalicoccus daliensis</name>
    <dbReference type="NCBI Taxonomy" id="745820"/>
    <lineage>
        <taxon>Bacteria</taxon>
        <taxon>Bacillati</taxon>
        <taxon>Bacillota</taxon>
        <taxon>Bacilli</taxon>
        <taxon>Bacillales</taxon>
        <taxon>Bacillaceae</taxon>
        <taxon>Alkalicoccus</taxon>
    </lineage>
</organism>
<dbReference type="Pfam" id="PF12903">
    <property type="entry name" value="DUF3830"/>
    <property type="match status" value="1"/>
</dbReference>
<accession>A0A1H0JXR0</accession>
<dbReference type="STRING" id="745820.SAMN04488053_11529"/>
<dbReference type="AlphaFoldDB" id="A0A1H0JXR0"/>
<evidence type="ECO:0000313" key="2">
    <source>
        <dbReference type="Proteomes" id="UP000198778"/>
    </source>
</evidence>
<reference evidence="2" key="1">
    <citation type="submission" date="2016-10" db="EMBL/GenBank/DDBJ databases">
        <authorList>
            <person name="Varghese N."/>
            <person name="Submissions S."/>
        </authorList>
    </citation>
    <scope>NUCLEOTIDE SEQUENCE [LARGE SCALE GENOMIC DNA]</scope>
    <source>
        <strain evidence="2">CGMCC 1.10369</strain>
    </source>
</reference>
<dbReference type="Proteomes" id="UP000198778">
    <property type="component" value="Unassembled WGS sequence"/>
</dbReference>
<proteinExistence type="predicted"/>
<dbReference type="SUPFAM" id="SSF50891">
    <property type="entry name" value="Cyclophilin-like"/>
    <property type="match status" value="1"/>
</dbReference>
<name>A0A1H0JXR0_9BACI</name>
<sequence length="166" mass="18727">MTKYIKISLAQRGVSCIARLLEEEAPRTCEAVWEALPQSGQVYHAKYAHNEIYNMVPPFPEKEIGLENSTVTPIPGDVCYFYFQSGQLDKAFKEEKNISHLPGVVDLAVFYGRNNLLLNGDIGWVPGNVFATIEENLPAMAEACNDVWFAGAKGEQLIYERYEYNK</sequence>
<dbReference type="Gene3D" id="2.40.100.20">
    <property type="match status" value="1"/>
</dbReference>
<keyword evidence="2" id="KW-1185">Reference proteome</keyword>